<organism evidence="1 2">
    <name type="scientific">Pseudochrobactrum asaccharolyticum</name>
    <dbReference type="NCBI Taxonomy" id="354351"/>
    <lineage>
        <taxon>Bacteria</taxon>
        <taxon>Pseudomonadati</taxon>
        <taxon>Pseudomonadota</taxon>
        <taxon>Alphaproteobacteria</taxon>
        <taxon>Hyphomicrobiales</taxon>
        <taxon>Brucellaceae</taxon>
        <taxon>Pseudochrobactrum</taxon>
    </lineage>
</organism>
<dbReference type="GO" id="GO:0008233">
    <property type="term" value="F:peptidase activity"/>
    <property type="evidence" value="ECO:0007669"/>
    <property type="project" value="UniProtKB-KW"/>
</dbReference>
<name>A0A366E6G1_9HYPH</name>
<dbReference type="Gene3D" id="3.30.2010.20">
    <property type="match status" value="1"/>
</dbReference>
<gene>
    <name evidence="1" type="ORF">DFR47_102774</name>
</gene>
<dbReference type="EMBL" id="QNRH01000002">
    <property type="protein sequence ID" value="RBO97981.1"/>
    <property type="molecule type" value="Genomic_DNA"/>
</dbReference>
<dbReference type="CDD" id="cd12952">
    <property type="entry name" value="MMP_ACEL2062"/>
    <property type="match status" value="1"/>
</dbReference>
<dbReference type="GO" id="GO:0006508">
    <property type="term" value="P:proteolysis"/>
    <property type="evidence" value="ECO:0007669"/>
    <property type="project" value="UniProtKB-KW"/>
</dbReference>
<dbReference type="Proteomes" id="UP000252893">
    <property type="component" value="Unassembled WGS sequence"/>
</dbReference>
<dbReference type="RefSeq" id="WP_113943909.1">
    <property type="nucleotide sequence ID" value="NZ_JBHEEG010000002.1"/>
</dbReference>
<dbReference type="InterPro" id="IPR038555">
    <property type="entry name" value="Zincin_1_sf"/>
</dbReference>
<sequence>MVQTDLSGDWATRLAPSIDELQSLALNAYAHMPDDFRALSPQIRIEVADFPDEQVMEDLDLDTPYDILCLFEGWGIGERFHLRAQEGPELLTLYRRAILDYWSEHTETLGEIISHILLHEIGQSLGLSELEMERFGSEH</sequence>
<comment type="caution">
    <text evidence="1">The sequence shown here is derived from an EMBL/GenBank/DDBJ whole genome shotgun (WGS) entry which is preliminary data.</text>
</comment>
<proteinExistence type="predicted"/>
<reference evidence="1 2" key="1">
    <citation type="submission" date="2018-06" db="EMBL/GenBank/DDBJ databases">
        <title>Genomic Encyclopedia of Type Strains, Phase IV (KMG-IV): sequencing the most valuable type-strain genomes for metagenomic binning, comparative biology and taxonomic classification.</title>
        <authorList>
            <person name="Goeker M."/>
        </authorList>
    </citation>
    <scope>NUCLEOTIDE SEQUENCE [LARGE SCALE GENOMIC DNA]</scope>
    <source>
        <strain evidence="1 2">DSM 25619</strain>
    </source>
</reference>
<dbReference type="Pfam" id="PF06262">
    <property type="entry name" value="Zincin_1"/>
    <property type="match status" value="1"/>
</dbReference>
<accession>A0A366E6G1</accession>
<evidence type="ECO:0000313" key="1">
    <source>
        <dbReference type="EMBL" id="RBO97981.1"/>
    </source>
</evidence>
<protein>
    <submittedName>
        <fullName evidence="1">Putative Zn-dependent protease with MMP-like domain</fullName>
    </submittedName>
</protein>
<dbReference type="InterPro" id="IPR010428">
    <property type="entry name" value="Zincin_1"/>
</dbReference>
<dbReference type="SUPFAM" id="SSF55486">
    <property type="entry name" value="Metalloproteases ('zincins'), catalytic domain"/>
    <property type="match status" value="1"/>
</dbReference>
<dbReference type="OrthoDB" id="9806895at2"/>
<keyword evidence="1" id="KW-0378">Hydrolase</keyword>
<keyword evidence="1" id="KW-0645">Protease</keyword>
<dbReference type="AlphaFoldDB" id="A0A366E6G1"/>
<evidence type="ECO:0000313" key="2">
    <source>
        <dbReference type="Proteomes" id="UP000252893"/>
    </source>
</evidence>
<keyword evidence="2" id="KW-1185">Reference proteome</keyword>